<feature type="compositionally biased region" description="Polar residues" evidence="1">
    <location>
        <begin position="28"/>
        <end position="44"/>
    </location>
</feature>
<evidence type="ECO:0000313" key="3">
    <source>
        <dbReference type="Proteomes" id="UP001066276"/>
    </source>
</evidence>
<gene>
    <name evidence="2" type="ORF">NDU88_009882</name>
</gene>
<dbReference type="Proteomes" id="UP001066276">
    <property type="component" value="Chromosome 6"/>
</dbReference>
<reference evidence="2" key="1">
    <citation type="journal article" date="2022" name="bioRxiv">
        <title>Sequencing and chromosome-scale assembly of the giantPleurodeles waltlgenome.</title>
        <authorList>
            <person name="Brown T."/>
            <person name="Elewa A."/>
            <person name="Iarovenko S."/>
            <person name="Subramanian E."/>
            <person name="Araus A.J."/>
            <person name="Petzold A."/>
            <person name="Susuki M."/>
            <person name="Suzuki K.-i.T."/>
            <person name="Hayashi T."/>
            <person name="Toyoda A."/>
            <person name="Oliveira C."/>
            <person name="Osipova E."/>
            <person name="Leigh N.D."/>
            <person name="Simon A."/>
            <person name="Yun M.H."/>
        </authorList>
    </citation>
    <scope>NUCLEOTIDE SEQUENCE</scope>
    <source>
        <strain evidence="2">20211129_DDA</strain>
        <tissue evidence="2">Liver</tissue>
    </source>
</reference>
<accession>A0AAV7QWN2</accession>
<feature type="compositionally biased region" description="Polar residues" evidence="1">
    <location>
        <begin position="51"/>
        <end position="61"/>
    </location>
</feature>
<dbReference type="AlphaFoldDB" id="A0AAV7QWN2"/>
<sequence>MAPKSTQISGGKAEKGEQANVNGRMVTGGTQQRQARADISSSSPGDMWSLTRPSKLNNKTGVGSVKDVTENGCGRSGRALTTDQAVSSGLKCKPQPVITDILFKGAQDIGSTELPLRQESSNTYGKVNGGSNNRILDLEQSGTKPVITPSHMVETQNMTENQTTEFTGLMDLAGSAGSTTDIDRIQLEHKRDKEGNTADILTEPNGTRAIRNWNLVTK</sequence>
<comment type="caution">
    <text evidence="2">The sequence shown here is derived from an EMBL/GenBank/DDBJ whole genome shotgun (WGS) entry which is preliminary data.</text>
</comment>
<dbReference type="EMBL" id="JANPWB010000010">
    <property type="protein sequence ID" value="KAJ1143575.1"/>
    <property type="molecule type" value="Genomic_DNA"/>
</dbReference>
<proteinExistence type="predicted"/>
<feature type="region of interest" description="Disordered" evidence="1">
    <location>
        <begin position="1"/>
        <end position="79"/>
    </location>
</feature>
<protein>
    <submittedName>
        <fullName evidence="2">Uncharacterized protein</fullName>
    </submittedName>
</protein>
<evidence type="ECO:0000256" key="1">
    <source>
        <dbReference type="SAM" id="MobiDB-lite"/>
    </source>
</evidence>
<keyword evidence="3" id="KW-1185">Reference proteome</keyword>
<name>A0AAV7QWN2_PLEWA</name>
<evidence type="ECO:0000313" key="2">
    <source>
        <dbReference type="EMBL" id="KAJ1143575.1"/>
    </source>
</evidence>
<organism evidence="2 3">
    <name type="scientific">Pleurodeles waltl</name>
    <name type="common">Iberian ribbed newt</name>
    <dbReference type="NCBI Taxonomy" id="8319"/>
    <lineage>
        <taxon>Eukaryota</taxon>
        <taxon>Metazoa</taxon>
        <taxon>Chordata</taxon>
        <taxon>Craniata</taxon>
        <taxon>Vertebrata</taxon>
        <taxon>Euteleostomi</taxon>
        <taxon>Amphibia</taxon>
        <taxon>Batrachia</taxon>
        <taxon>Caudata</taxon>
        <taxon>Salamandroidea</taxon>
        <taxon>Salamandridae</taxon>
        <taxon>Pleurodelinae</taxon>
        <taxon>Pleurodeles</taxon>
    </lineage>
</organism>